<evidence type="ECO:0000313" key="3">
    <source>
        <dbReference type="Proteomes" id="UP000179807"/>
    </source>
</evidence>
<dbReference type="AlphaFoldDB" id="A0A1J4JEK7"/>
<gene>
    <name evidence="2" type="ORF">TRFO_10276</name>
</gene>
<dbReference type="Proteomes" id="UP000179807">
    <property type="component" value="Unassembled WGS sequence"/>
</dbReference>
<feature type="compositionally biased region" description="Acidic residues" evidence="1">
    <location>
        <begin position="224"/>
        <end position="239"/>
    </location>
</feature>
<comment type="caution">
    <text evidence="2">The sequence shown here is derived from an EMBL/GenBank/DDBJ whole genome shotgun (WGS) entry which is preliminary data.</text>
</comment>
<dbReference type="OrthoDB" id="10620622at2759"/>
<proteinExistence type="predicted"/>
<accession>A0A1J4JEK7</accession>
<reference evidence="2" key="1">
    <citation type="submission" date="2016-10" db="EMBL/GenBank/DDBJ databases">
        <authorList>
            <person name="Benchimol M."/>
            <person name="Almeida L.G."/>
            <person name="Vasconcelos A.T."/>
            <person name="Perreira-Neves A."/>
            <person name="Rosa I.A."/>
            <person name="Tasca T."/>
            <person name="Bogo M.R."/>
            <person name="de Souza W."/>
        </authorList>
    </citation>
    <scope>NUCLEOTIDE SEQUENCE [LARGE SCALE GENOMIC DNA]</scope>
    <source>
        <strain evidence="2">K</strain>
    </source>
</reference>
<dbReference type="RefSeq" id="XP_068349006.1">
    <property type="nucleotide sequence ID" value="XM_068495351.1"/>
</dbReference>
<feature type="region of interest" description="Disordered" evidence="1">
    <location>
        <begin position="224"/>
        <end position="285"/>
    </location>
</feature>
<keyword evidence="3" id="KW-1185">Reference proteome</keyword>
<protein>
    <submittedName>
        <fullName evidence="2">Uncharacterized protein</fullName>
    </submittedName>
</protein>
<evidence type="ECO:0000313" key="2">
    <source>
        <dbReference type="EMBL" id="OHS95869.1"/>
    </source>
</evidence>
<organism evidence="2 3">
    <name type="scientific">Tritrichomonas foetus</name>
    <dbReference type="NCBI Taxonomy" id="1144522"/>
    <lineage>
        <taxon>Eukaryota</taxon>
        <taxon>Metamonada</taxon>
        <taxon>Parabasalia</taxon>
        <taxon>Tritrichomonadida</taxon>
        <taxon>Tritrichomonadidae</taxon>
        <taxon>Tritrichomonas</taxon>
    </lineage>
</organism>
<name>A0A1J4JEK7_9EUKA</name>
<evidence type="ECO:0000256" key="1">
    <source>
        <dbReference type="SAM" id="MobiDB-lite"/>
    </source>
</evidence>
<feature type="compositionally biased region" description="Polar residues" evidence="1">
    <location>
        <begin position="244"/>
        <end position="268"/>
    </location>
</feature>
<sequence>MSSQELVLLQKERAKAIEDCEFQKAKAIDIHIKRLTAQIQHNNQTKKRIGNELMYESEKEAVRKEASLLFSDAYEEIYAIKAKFQDRMATLHRNHAEQLKRHADSYSCDLELCSTRGVPDAVFLKKEAQSKARNGEFELADSLFQQSKQARAQTIAEREAEVHKIYALKSDQITKKQREENELCKEKEKIAIAEIVQKYDTEVTKLKRRLAAAAQKLQISPDLDEEESFFERLEPDEDTAAPSERSSVISEKSATSPSPRKTRQSALTSPKRRSPHASTGKLSPH</sequence>
<feature type="compositionally biased region" description="Polar residues" evidence="1">
    <location>
        <begin position="276"/>
        <end position="285"/>
    </location>
</feature>
<dbReference type="EMBL" id="MLAK01001215">
    <property type="protein sequence ID" value="OHS95869.1"/>
    <property type="molecule type" value="Genomic_DNA"/>
</dbReference>
<dbReference type="VEuPathDB" id="TrichDB:TRFO_10276"/>
<dbReference type="GeneID" id="94830055"/>